<dbReference type="Proteomes" id="UP000182826">
    <property type="component" value="Unassembled WGS sequence"/>
</dbReference>
<evidence type="ECO:0000313" key="2">
    <source>
        <dbReference type="Proteomes" id="UP000182826"/>
    </source>
</evidence>
<dbReference type="AlphaFoldDB" id="A0A1J7BT88"/>
<reference evidence="1 2" key="1">
    <citation type="submission" date="2016-10" db="EMBL/GenBank/DDBJ databases">
        <title>Draft Genome Sequence of Rhizobacteria Flavobacterium johnsoniae CI04.</title>
        <authorList>
            <person name="Bravo J.I."/>
            <person name="Lozano G.L."/>
            <person name="Handelsman J."/>
        </authorList>
    </citation>
    <scope>NUCLEOTIDE SEQUENCE [LARGE SCALE GENOMIC DNA]</scope>
    <source>
        <strain evidence="1 2">CI04</strain>
    </source>
</reference>
<protein>
    <submittedName>
        <fullName evidence="1">Uncharacterized protein</fullName>
    </submittedName>
</protein>
<dbReference type="EMBL" id="MLFK01000006">
    <property type="protein sequence ID" value="OIV41931.1"/>
    <property type="molecule type" value="Genomic_DNA"/>
</dbReference>
<accession>A0A1J7BT88</accession>
<organism evidence="1 2">
    <name type="scientific">Flavobacterium johnsoniae</name>
    <name type="common">Cytophaga johnsonae</name>
    <dbReference type="NCBI Taxonomy" id="986"/>
    <lineage>
        <taxon>Bacteria</taxon>
        <taxon>Pseudomonadati</taxon>
        <taxon>Bacteroidota</taxon>
        <taxon>Flavobacteriia</taxon>
        <taxon>Flavobacteriales</taxon>
        <taxon>Flavobacteriaceae</taxon>
        <taxon>Flavobacterium</taxon>
    </lineage>
</organism>
<evidence type="ECO:0000313" key="1">
    <source>
        <dbReference type="EMBL" id="OIV41931.1"/>
    </source>
</evidence>
<sequence length="349" mass="40746">MFATSVNKTTNEMKKKLLLVLTFILFSKEINAQKSPNIMLSVFYKGESEKINNENSSAIYDAIYGMFENYNTISEEVSLKKYDEKEVFFKSNLSNEKLISCIDSLSKNSKLSLITQFNKQQLVLESYFPSFFQKNNDLDFVKIKLKSFDAINENKKKIAIDSMHTTSENSGTLLDKDLTYHTIKFQDNINTSSKKATGFATYNVKILTDYAIQKLNKSNLITTFSINKKEIKIVEIYNKIFVFDVLNESNEFNKKAENFNYWALDINNKNERKLGSNMSYLIYKDLYNIFKLNRKITKEELKKLLPVEKLQKMKENGFYNVIEHDFAFDNNILFYSKIYGISKDIKVKI</sequence>
<keyword evidence="2" id="KW-1185">Reference proteome</keyword>
<comment type="caution">
    <text evidence="1">The sequence shown here is derived from an EMBL/GenBank/DDBJ whole genome shotgun (WGS) entry which is preliminary data.</text>
</comment>
<proteinExistence type="predicted"/>
<name>A0A1J7BT88_FLAJO</name>
<gene>
    <name evidence="1" type="ORF">BKM63_09735</name>
</gene>